<keyword evidence="2" id="KW-1185">Reference proteome</keyword>
<evidence type="ECO:0000313" key="2">
    <source>
        <dbReference type="Proteomes" id="UP000032142"/>
    </source>
</evidence>
<reference evidence="2" key="1">
    <citation type="submission" date="2014-09" db="EMBL/GenBank/DDBJ databases">
        <authorList>
            <person name="Mudge J."/>
            <person name="Ramaraj T."/>
            <person name="Lindquist I.E."/>
            <person name="Bharti A.K."/>
            <person name="Sundararajan A."/>
            <person name="Cameron C.T."/>
            <person name="Woodward J.E."/>
            <person name="May G.D."/>
            <person name="Brubaker C."/>
            <person name="Broadhvest J."/>
            <person name="Wilkins T.A."/>
        </authorList>
    </citation>
    <scope>NUCLEOTIDE SEQUENCE</scope>
    <source>
        <strain evidence="2">cv. AKA8401</strain>
    </source>
</reference>
<accession>A0A0B0NNR3</accession>
<sequence>MPGTWHWHENLYKTISGI</sequence>
<organism evidence="1 2">
    <name type="scientific">Gossypium arboreum</name>
    <name type="common">Tree cotton</name>
    <name type="synonym">Gossypium nanking</name>
    <dbReference type="NCBI Taxonomy" id="29729"/>
    <lineage>
        <taxon>Eukaryota</taxon>
        <taxon>Viridiplantae</taxon>
        <taxon>Streptophyta</taxon>
        <taxon>Embryophyta</taxon>
        <taxon>Tracheophyta</taxon>
        <taxon>Spermatophyta</taxon>
        <taxon>Magnoliopsida</taxon>
        <taxon>eudicotyledons</taxon>
        <taxon>Gunneridae</taxon>
        <taxon>Pentapetalae</taxon>
        <taxon>rosids</taxon>
        <taxon>malvids</taxon>
        <taxon>Malvales</taxon>
        <taxon>Malvaceae</taxon>
        <taxon>Malvoideae</taxon>
        <taxon>Gossypium</taxon>
    </lineage>
</organism>
<dbReference type="EMBL" id="KN405633">
    <property type="protein sequence ID" value="KHG16188.1"/>
    <property type="molecule type" value="Genomic_DNA"/>
</dbReference>
<proteinExistence type="predicted"/>
<name>A0A0B0NNR3_GOSAR</name>
<dbReference type="Proteomes" id="UP000032142">
    <property type="component" value="Unassembled WGS sequence"/>
</dbReference>
<dbReference type="AlphaFoldDB" id="A0A0B0NNR3"/>
<evidence type="ECO:0000313" key="1">
    <source>
        <dbReference type="EMBL" id="KHG16188.1"/>
    </source>
</evidence>
<gene>
    <name evidence="1" type="ORF">F383_25574</name>
</gene>
<protein>
    <submittedName>
        <fullName evidence="1">Uncharacterized protein</fullName>
    </submittedName>
</protein>